<name>A0ACB9EH69_ARCLA</name>
<gene>
    <name evidence="1" type="ORF">L6452_05339</name>
</gene>
<comment type="caution">
    <text evidence="1">The sequence shown here is derived from an EMBL/GenBank/DDBJ whole genome shotgun (WGS) entry which is preliminary data.</text>
</comment>
<accession>A0ACB9EH69</accession>
<dbReference type="Proteomes" id="UP001055879">
    <property type="component" value="Linkage Group LG02"/>
</dbReference>
<keyword evidence="2" id="KW-1185">Reference proteome</keyword>
<reference evidence="1 2" key="2">
    <citation type="journal article" date="2022" name="Mol. Ecol. Resour.">
        <title>The genomes of chicory, endive, great burdock and yacon provide insights into Asteraceae paleo-polyploidization history and plant inulin production.</title>
        <authorList>
            <person name="Fan W."/>
            <person name="Wang S."/>
            <person name="Wang H."/>
            <person name="Wang A."/>
            <person name="Jiang F."/>
            <person name="Liu H."/>
            <person name="Zhao H."/>
            <person name="Xu D."/>
            <person name="Zhang Y."/>
        </authorList>
    </citation>
    <scope>NUCLEOTIDE SEQUENCE [LARGE SCALE GENOMIC DNA]</scope>
    <source>
        <strain evidence="2">cv. Niubang</strain>
    </source>
</reference>
<evidence type="ECO:0000313" key="2">
    <source>
        <dbReference type="Proteomes" id="UP001055879"/>
    </source>
</evidence>
<sequence length="138" mass="15514">MISCGCNPSHVGHVPCRGWPIMKAPPNQISSLWLLCYNRIFTGQFFCSTPHPITIHLHQSFSCLSNQPVTSRHVSTNTQISSIILLLYIALPSSIYTDLAYELLSQFLDPISSPFTHLKLSFKEKFTYNNCQLPGNAE</sequence>
<evidence type="ECO:0000313" key="1">
    <source>
        <dbReference type="EMBL" id="KAI3757796.1"/>
    </source>
</evidence>
<protein>
    <submittedName>
        <fullName evidence="1">Uncharacterized protein</fullName>
    </submittedName>
</protein>
<reference evidence="2" key="1">
    <citation type="journal article" date="2022" name="Mol. Ecol. Resour.">
        <title>The genomes of chicory, endive, great burdock and yacon provide insights into Asteraceae palaeo-polyploidization history and plant inulin production.</title>
        <authorList>
            <person name="Fan W."/>
            <person name="Wang S."/>
            <person name="Wang H."/>
            <person name="Wang A."/>
            <person name="Jiang F."/>
            <person name="Liu H."/>
            <person name="Zhao H."/>
            <person name="Xu D."/>
            <person name="Zhang Y."/>
        </authorList>
    </citation>
    <scope>NUCLEOTIDE SEQUENCE [LARGE SCALE GENOMIC DNA]</scope>
    <source>
        <strain evidence="2">cv. Niubang</strain>
    </source>
</reference>
<organism evidence="1 2">
    <name type="scientific">Arctium lappa</name>
    <name type="common">Greater burdock</name>
    <name type="synonym">Lappa major</name>
    <dbReference type="NCBI Taxonomy" id="4217"/>
    <lineage>
        <taxon>Eukaryota</taxon>
        <taxon>Viridiplantae</taxon>
        <taxon>Streptophyta</taxon>
        <taxon>Embryophyta</taxon>
        <taxon>Tracheophyta</taxon>
        <taxon>Spermatophyta</taxon>
        <taxon>Magnoliopsida</taxon>
        <taxon>eudicotyledons</taxon>
        <taxon>Gunneridae</taxon>
        <taxon>Pentapetalae</taxon>
        <taxon>asterids</taxon>
        <taxon>campanulids</taxon>
        <taxon>Asterales</taxon>
        <taxon>Asteraceae</taxon>
        <taxon>Carduoideae</taxon>
        <taxon>Cardueae</taxon>
        <taxon>Arctiinae</taxon>
        <taxon>Arctium</taxon>
    </lineage>
</organism>
<proteinExistence type="predicted"/>
<dbReference type="EMBL" id="CM042048">
    <property type="protein sequence ID" value="KAI3757796.1"/>
    <property type="molecule type" value="Genomic_DNA"/>
</dbReference>